<keyword evidence="8 12" id="KW-0798">TonB box</keyword>
<keyword evidence="2 11" id="KW-0813">Transport</keyword>
<gene>
    <name evidence="16" type="ORF">QO010_004701</name>
</gene>
<keyword evidence="16" id="KW-0675">Receptor</keyword>
<dbReference type="Gene3D" id="2.40.170.20">
    <property type="entry name" value="TonB-dependent receptor, beta-barrel domain"/>
    <property type="match status" value="1"/>
</dbReference>
<name>A0ABU0J0S8_9CAUL</name>
<keyword evidence="3 11" id="KW-1134">Transmembrane beta strand</keyword>
<protein>
    <submittedName>
        <fullName evidence="16">Iron complex outermembrane receptor protein</fullName>
    </submittedName>
</protein>
<evidence type="ECO:0000259" key="14">
    <source>
        <dbReference type="Pfam" id="PF00593"/>
    </source>
</evidence>
<organism evidence="16 17">
    <name type="scientific">Caulobacter ginsengisoli</name>
    <dbReference type="NCBI Taxonomy" id="400775"/>
    <lineage>
        <taxon>Bacteria</taxon>
        <taxon>Pseudomonadati</taxon>
        <taxon>Pseudomonadota</taxon>
        <taxon>Alphaproteobacteria</taxon>
        <taxon>Caulobacterales</taxon>
        <taxon>Caulobacteraceae</taxon>
        <taxon>Caulobacter</taxon>
    </lineage>
</organism>
<sequence length="747" mass="81716">MSRKTQLKYGMLCGGATMALVMGLGLPALAADAEPKPADATVSEVIVTATKREEALSKVPVAVSAYSGDQIQAERITNFDSLSSAAPGPTFVPISGASGSQVQMRGLYASDDSPAFDTPVGVFIDDVYYGSVASFYPDFFDVQQIAVLRGPQGTTFGRNTVGGALQITSNKPSFDGFSGVTNLTVRNFNGLEGDGYFNAAFSDSLAGRFAFGFKDVDGYQHNITNDTNLNDKKVWSARASLRFRPTDDLDVLASLTYTHEDSNGDGPVLYGQGALIASLKAISNDPHDVFVDDDGQTKRNVYNGFIRVDWDNPLGTFTSISAYRRLNSLYVEDIDGSPLRIAPDKDDHNREKQFSQEFRLTSPSGQPLEWIAGLYFLKQSTFRSETYTFGGLGPWRINTLTAGATQRPTISGDIDTFSYAPFAELKWNINDQWALTFGARYTHDEKKNHTVQGPASVFFGAAKDVKSEETWNAVTPRAILAFKPNEDLFFYASASTGFKSGGYNYAAATVIQATTPLLPEKNVTYELGAKTFFFDRRLSVNLALYKSNTKDLQVRSLVGATLMSTNAGEAETKGLELEVAAKPFDGANIGFNYAYTDATYASFKGCAAGGVDCTGNQIPFTPRNALNVFAQYTWDLDSGGSFTARVEDRWASHYELTPQNNLFLIRDKTARNGWINAFLTYEPAEGNWKVQAWGRNLADKTAVTFGTNYFFYLLTNTEATVGGLTEADRTSVTEPRTYGVTLTYRFQ</sequence>
<feature type="domain" description="TonB-dependent receptor plug" evidence="15">
    <location>
        <begin position="56"/>
        <end position="164"/>
    </location>
</feature>
<evidence type="ECO:0000256" key="12">
    <source>
        <dbReference type="RuleBase" id="RU003357"/>
    </source>
</evidence>
<dbReference type="RefSeq" id="WP_307353129.1">
    <property type="nucleotide sequence ID" value="NZ_JAUSVS010000016.1"/>
</dbReference>
<keyword evidence="5 11" id="KW-0812">Transmembrane</keyword>
<evidence type="ECO:0000256" key="1">
    <source>
        <dbReference type="ARBA" id="ARBA00004571"/>
    </source>
</evidence>
<keyword evidence="10 11" id="KW-0998">Cell outer membrane</keyword>
<evidence type="ECO:0000256" key="10">
    <source>
        <dbReference type="ARBA" id="ARBA00023237"/>
    </source>
</evidence>
<dbReference type="Pfam" id="PF00593">
    <property type="entry name" value="TonB_dep_Rec_b-barrel"/>
    <property type="match status" value="1"/>
</dbReference>
<dbReference type="PANTHER" id="PTHR32552">
    <property type="entry name" value="FERRICHROME IRON RECEPTOR-RELATED"/>
    <property type="match status" value="1"/>
</dbReference>
<evidence type="ECO:0000256" key="5">
    <source>
        <dbReference type="ARBA" id="ARBA00022692"/>
    </source>
</evidence>
<dbReference type="PROSITE" id="PS52016">
    <property type="entry name" value="TONB_DEPENDENT_REC_3"/>
    <property type="match status" value="1"/>
</dbReference>
<dbReference type="EMBL" id="JAUSVS010000016">
    <property type="protein sequence ID" value="MDQ0466904.1"/>
    <property type="molecule type" value="Genomic_DNA"/>
</dbReference>
<proteinExistence type="inferred from homology"/>
<dbReference type="PANTHER" id="PTHR32552:SF81">
    <property type="entry name" value="TONB-DEPENDENT OUTER MEMBRANE RECEPTOR"/>
    <property type="match status" value="1"/>
</dbReference>
<evidence type="ECO:0000256" key="6">
    <source>
        <dbReference type="ARBA" id="ARBA00023004"/>
    </source>
</evidence>
<feature type="signal peptide" evidence="13">
    <location>
        <begin position="1"/>
        <end position="30"/>
    </location>
</feature>
<evidence type="ECO:0000256" key="8">
    <source>
        <dbReference type="ARBA" id="ARBA00023077"/>
    </source>
</evidence>
<reference evidence="16 17" key="1">
    <citation type="submission" date="2023-07" db="EMBL/GenBank/DDBJ databases">
        <title>Genomic Encyclopedia of Type Strains, Phase IV (KMG-IV): sequencing the most valuable type-strain genomes for metagenomic binning, comparative biology and taxonomic classification.</title>
        <authorList>
            <person name="Goeker M."/>
        </authorList>
    </citation>
    <scope>NUCLEOTIDE SEQUENCE [LARGE SCALE GENOMIC DNA]</scope>
    <source>
        <strain evidence="16 17">DSM 18695</strain>
    </source>
</reference>
<evidence type="ECO:0000256" key="7">
    <source>
        <dbReference type="ARBA" id="ARBA00023065"/>
    </source>
</evidence>
<keyword evidence="6" id="KW-0408">Iron</keyword>
<comment type="caution">
    <text evidence="16">The sequence shown here is derived from an EMBL/GenBank/DDBJ whole genome shotgun (WGS) entry which is preliminary data.</text>
</comment>
<keyword evidence="4" id="KW-0410">Iron transport</keyword>
<evidence type="ECO:0000256" key="3">
    <source>
        <dbReference type="ARBA" id="ARBA00022452"/>
    </source>
</evidence>
<dbReference type="InterPro" id="IPR000531">
    <property type="entry name" value="Beta-barrel_TonB"/>
</dbReference>
<evidence type="ECO:0000256" key="4">
    <source>
        <dbReference type="ARBA" id="ARBA00022496"/>
    </source>
</evidence>
<evidence type="ECO:0000256" key="9">
    <source>
        <dbReference type="ARBA" id="ARBA00023136"/>
    </source>
</evidence>
<evidence type="ECO:0000256" key="2">
    <source>
        <dbReference type="ARBA" id="ARBA00022448"/>
    </source>
</evidence>
<dbReference type="InterPro" id="IPR012910">
    <property type="entry name" value="Plug_dom"/>
</dbReference>
<dbReference type="InterPro" id="IPR036942">
    <property type="entry name" value="Beta-barrel_TonB_sf"/>
</dbReference>
<feature type="chain" id="PRO_5046273628" evidence="13">
    <location>
        <begin position="31"/>
        <end position="747"/>
    </location>
</feature>
<evidence type="ECO:0000313" key="16">
    <source>
        <dbReference type="EMBL" id="MDQ0466904.1"/>
    </source>
</evidence>
<dbReference type="InterPro" id="IPR039426">
    <property type="entry name" value="TonB-dep_rcpt-like"/>
</dbReference>
<comment type="subcellular location">
    <subcellularLocation>
        <location evidence="1 11">Cell outer membrane</location>
        <topology evidence="1 11">Multi-pass membrane protein</topology>
    </subcellularLocation>
</comment>
<keyword evidence="17" id="KW-1185">Reference proteome</keyword>
<evidence type="ECO:0000256" key="13">
    <source>
        <dbReference type="SAM" id="SignalP"/>
    </source>
</evidence>
<comment type="similarity">
    <text evidence="11 12">Belongs to the TonB-dependent receptor family.</text>
</comment>
<feature type="domain" description="TonB-dependent receptor-like beta-barrel" evidence="14">
    <location>
        <begin position="214"/>
        <end position="697"/>
    </location>
</feature>
<keyword evidence="7" id="KW-0406">Ion transport</keyword>
<dbReference type="SUPFAM" id="SSF56935">
    <property type="entry name" value="Porins"/>
    <property type="match status" value="1"/>
</dbReference>
<dbReference type="Proteomes" id="UP001228905">
    <property type="component" value="Unassembled WGS sequence"/>
</dbReference>
<accession>A0ABU0J0S8</accession>
<evidence type="ECO:0000256" key="11">
    <source>
        <dbReference type="PROSITE-ProRule" id="PRU01360"/>
    </source>
</evidence>
<dbReference type="CDD" id="cd01347">
    <property type="entry name" value="ligand_gated_channel"/>
    <property type="match status" value="1"/>
</dbReference>
<keyword evidence="9 11" id="KW-0472">Membrane</keyword>
<dbReference type="Pfam" id="PF07715">
    <property type="entry name" value="Plug"/>
    <property type="match status" value="1"/>
</dbReference>
<evidence type="ECO:0000313" key="17">
    <source>
        <dbReference type="Proteomes" id="UP001228905"/>
    </source>
</evidence>
<keyword evidence="13" id="KW-0732">Signal</keyword>
<evidence type="ECO:0000259" key="15">
    <source>
        <dbReference type="Pfam" id="PF07715"/>
    </source>
</evidence>